<comment type="caution">
    <text evidence="1">The sequence shown here is derived from an EMBL/GenBank/DDBJ whole genome shotgun (WGS) entry which is preliminary data.</text>
</comment>
<evidence type="ECO:0000313" key="2">
    <source>
        <dbReference type="Proteomes" id="UP000238479"/>
    </source>
</evidence>
<organism evidence="1 2">
    <name type="scientific">Rosa chinensis</name>
    <name type="common">China rose</name>
    <dbReference type="NCBI Taxonomy" id="74649"/>
    <lineage>
        <taxon>Eukaryota</taxon>
        <taxon>Viridiplantae</taxon>
        <taxon>Streptophyta</taxon>
        <taxon>Embryophyta</taxon>
        <taxon>Tracheophyta</taxon>
        <taxon>Spermatophyta</taxon>
        <taxon>Magnoliopsida</taxon>
        <taxon>eudicotyledons</taxon>
        <taxon>Gunneridae</taxon>
        <taxon>Pentapetalae</taxon>
        <taxon>rosids</taxon>
        <taxon>fabids</taxon>
        <taxon>Rosales</taxon>
        <taxon>Rosaceae</taxon>
        <taxon>Rosoideae</taxon>
        <taxon>Rosoideae incertae sedis</taxon>
        <taxon>Rosa</taxon>
    </lineage>
</organism>
<accession>A0A2P6Q1J0</accession>
<dbReference type="Gramene" id="PRQ28070">
    <property type="protein sequence ID" value="PRQ28070"/>
    <property type="gene ID" value="RchiOBHm_Chr6g0312071"/>
</dbReference>
<dbReference type="AlphaFoldDB" id="A0A2P6Q1J0"/>
<protein>
    <submittedName>
        <fullName evidence="1">Uncharacterized protein</fullName>
    </submittedName>
</protein>
<dbReference type="Proteomes" id="UP000238479">
    <property type="component" value="Chromosome 6"/>
</dbReference>
<reference evidence="1 2" key="1">
    <citation type="journal article" date="2018" name="Nat. Genet.">
        <title>The Rosa genome provides new insights in the design of modern roses.</title>
        <authorList>
            <person name="Bendahmane M."/>
        </authorList>
    </citation>
    <scope>NUCLEOTIDE SEQUENCE [LARGE SCALE GENOMIC DNA]</scope>
    <source>
        <strain evidence="2">cv. Old Blush</strain>
    </source>
</reference>
<sequence length="158" mass="16958">MGSDPIKWDCSICMVAEDNVIDGEPVIGGDPVSPSVAKIAVGLQLHCDGGDGNLSPMLDCGGDRKGYGGSGEGDPTEGGGSWVARYARVCYWALRLLGLEWTFAYGWGIWACFWTVDFLCDAWVSSWAKFNRGSSIWAALMNEDGVDDDTSSSTPNFI</sequence>
<evidence type="ECO:0000313" key="1">
    <source>
        <dbReference type="EMBL" id="PRQ28070.1"/>
    </source>
</evidence>
<keyword evidence="2" id="KW-1185">Reference proteome</keyword>
<gene>
    <name evidence="1" type="ORF">RchiOBHm_Chr6g0312071</name>
</gene>
<dbReference type="EMBL" id="PDCK01000044">
    <property type="protein sequence ID" value="PRQ28070.1"/>
    <property type="molecule type" value="Genomic_DNA"/>
</dbReference>
<name>A0A2P6Q1J0_ROSCH</name>
<proteinExistence type="predicted"/>